<feature type="signal peptide" evidence="1">
    <location>
        <begin position="1"/>
        <end position="19"/>
    </location>
</feature>
<feature type="chain" id="PRO_5035242019" evidence="1">
    <location>
        <begin position="20"/>
        <end position="794"/>
    </location>
</feature>
<dbReference type="InterPro" id="IPR037066">
    <property type="entry name" value="Plug_dom_sf"/>
</dbReference>
<sequence>MKKLTSLLLLILASVVIHAQNTQTIRGVITDKTSEMPLPGVSVTIVGTNLGAVTDSAGRYVLTGVPLGRHQLSYGSAGYHGASIPEVLVTAGKEVVLDVALEQRLVTLQTYTITATATKKGAATNEFSAGSARSFNLEDVTRYAGGRNDPSKLVSNYAGVVANSDARNDIVVRGNSPTGVLWRIEGSPSPSPNHFATLGTTGGPVSALNTNMLKTSDFLTGAFPAEYGNATAAVFDINLRSGNSSRHETTLQVNAFSGVEATVEGPLNNKNNGAAYLASYRYAVAALANTVGVNIGTKAIPYYQDWAFNLTTGKSRLGRFSFFGMGGLSHISFVGSKTDSTDFYGQADEDSYDKSNFSYFGAKNTLDIDSRTYLRTVVTYAHTVDHYDQWRYPDPVPPYHDRWMNYTNDNRTSTVRFSSYLNQKVNSRFSYRIGAAGEALGLKIHVLDKIARPAAAPFDTVSNYDGTPFLLQYFGQFKYRLSEQFSIIGGLHGMHFDANGSDAVEPRLSATYQLPAGQSLSLSYGLHSELQPLPVYFQSYDETDQIRDSSNRKLGLTRAQHYVLTYEWRFMPGWRLKAEAYYQYLFDVPVERNPSGFSMLNAGADFGFPDKVGLVNKGTGTNKGVELTVERFLDHGYYLLLTTSLFDSKYKGSDGIERNTAFNYKYVFNALAGKEWKLGNSGANAFTVDIRLSAIGGRYATPVNTPASLAAGYEIDDTLHYNSQRLSDYFRLDTKFGYRTSSKKRRLSSTFYLDLQNVTNRRNIFLVQYNQAKGIAAPIYQIRFFPDILYRIQF</sequence>
<keyword evidence="1" id="KW-0732">Signal</keyword>
<proteinExistence type="predicted"/>
<evidence type="ECO:0000313" key="2">
    <source>
        <dbReference type="EMBL" id="GGB03876.1"/>
    </source>
</evidence>
<dbReference type="Gene3D" id="2.170.130.10">
    <property type="entry name" value="TonB-dependent receptor, plug domain"/>
    <property type="match status" value="1"/>
</dbReference>
<dbReference type="Pfam" id="PF13620">
    <property type="entry name" value="CarboxypepD_reg"/>
    <property type="match status" value="1"/>
</dbReference>
<dbReference type="Gene3D" id="2.60.40.1120">
    <property type="entry name" value="Carboxypeptidase-like, regulatory domain"/>
    <property type="match status" value="1"/>
</dbReference>
<dbReference type="SUPFAM" id="SSF49464">
    <property type="entry name" value="Carboxypeptidase regulatory domain-like"/>
    <property type="match status" value="1"/>
</dbReference>
<accession>A0A8J2XU05</accession>
<evidence type="ECO:0000313" key="3">
    <source>
        <dbReference type="Proteomes" id="UP000607559"/>
    </source>
</evidence>
<dbReference type="EMBL" id="BMJC01000003">
    <property type="protein sequence ID" value="GGB03876.1"/>
    <property type="molecule type" value="Genomic_DNA"/>
</dbReference>
<dbReference type="InterPro" id="IPR008969">
    <property type="entry name" value="CarboxyPept-like_regulatory"/>
</dbReference>
<reference evidence="2" key="1">
    <citation type="journal article" date="2014" name="Int. J. Syst. Evol. Microbiol.">
        <title>Complete genome sequence of Corynebacterium casei LMG S-19264T (=DSM 44701T), isolated from a smear-ripened cheese.</title>
        <authorList>
            <consortium name="US DOE Joint Genome Institute (JGI-PGF)"/>
            <person name="Walter F."/>
            <person name="Albersmeier A."/>
            <person name="Kalinowski J."/>
            <person name="Ruckert C."/>
        </authorList>
    </citation>
    <scope>NUCLEOTIDE SEQUENCE</scope>
    <source>
        <strain evidence="2">CGMCC 1.15448</strain>
    </source>
</reference>
<keyword evidence="3" id="KW-1185">Reference proteome</keyword>
<dbReference type="Proteomes" id="UP000607559">
    <property type="component" value="Unassembled WGS sequence"/>
</dbReference>
<dbReference type="AlphaFoldDB" id="A0A8J2XU05"/>
<protein>
    <submittedName>
        <fullName evidence="2">Prevent-host-death protein</fullName>
    </submittedName>
</protein>
<reference evidence="2" key="2">
    <citation type="submission" date="2020-09" db="EMBL/GenBank/DDBJ databases">
        <authorList>
            <person name="Sun Q."/>
            <person name="Zhou Y."/>
        </authorList>
    </citation>
    <scope>NUCLEOTIDE SEQUENCE</scope>
    <source>
        <strain evidence="2">CGMCC 1.15448</strain>
    </source>
</reference>
<comment type="caution">
    <text evidence="2">The sequence shown here is derived from an EMBL/GenBank/DDBJ whole genome shotgun (WGS) entry which is preliminary data.</text>
</comment>
<dbReference type="RefSeq" id="WP_188932861.1">
    <property type="nucleotide sequence ID" value="NZ_BMJC01000003.1"/>
</dbReference>
<name>A0A8J2XU05_9BACT</name>
<dbReference type="SUPFAM" id="SSF56935">
    <property type="entry name" value="Porins"/>
    <property type="match status" value="1"/>
</dbReference>
<organism evidence="2 3">
    <name type="scientific">Puia dinghuensis</name>
    <dbReference type="NCBI Taxonomy" id="1792502"/>
    <lineage>
        <taxon>Bacteria</taxon>
        <taxon>Pseudomonadati</taxon>
        <taxon>Bacteroidota</taxon>
        <taxon>Chitinophagia</taxon>
        <taxon>Chitinophagales</taxon>
        <taxon>Chitinophagaceae</taxon>
        <taxon>Puia</taxon>
    </lineage>
</organism>
<gene>
    <name evidence="2" type="ORF">GCM10011511_29020</name>
</gene>
<evidence type="ECO:0000256" key="1">
    <source>
        <dbReference type="SAM" id="SignalP"/>
    </source>
</evidence>